<gene>
    <name evidence="2" type="ORF">LMG27198_41150</name>
</gene>
<dbReference type="Proteomes" id="UP001144323">
    <property type="component" value="Unassembled WGS sequence"/>
</dbReference>
<organism evidence="2 3">
    <name type="scientific">Methylocystis echinoides</name>
    <dbReference type="NCBI Taxonomy" id="29468"/>
    <lineage>
        <taxon>Bacteria</taxon>
        <taxon>Pseudomonadati</taxon>
        <taxon>Pseudomonadota</taxon>
        <taxon>Alphaproteobacteria</taxon>
        <taxon>Hyphomicrobiales</taxon>
        <taxon>Methylocystaceae</taxon>
        <taxon>Methylocystis</taxon>
    </lineage>
</organism>
<feature type="compositionally biased region" description="Basic and acidic residues" evidence="1">
    <location>
        <begin position="77"/>
        <end position="100"/>
    </location>
</feature>
<feature type="region of interest" description="Disordered" evidence="1">
    <location>
        <begin position="1"/>
        <end position="100"/>
    </location>
</feature>
<accession>A0A9W6LTY3</accession>
<feature type="compositionally biased region" description="Basic and acidic residues" evidence="1">
    <location>
        <begin position="30"/>
        <end position="48"/>
    </location>
</feature>
<evidence type="ECO:0000313" key="3">
    <source>
        <dbReference type="Proteomes" id="UP001144323"/>
    </source>
</evidence>
<dbReference type="EMBL" id="BSEC01000002">
    <property type="protein sequence ID" value="GLI95123.1"/>
    <property type="molecule type" value="Genomic_DNA"/>
</dbReference>
<keyword evidence="3" id="KW-1185">Reference proteome</keyword>
<evidence type="ECO:0000256" key="1">
    <source>
        <dbReference type="SAM" id="MobiDB-lite"/>
    </source>
</evidence>
<evidence type="ECO:0000313" key="2">
    <source>
        <dbReference type="EMBL" id="GLI95123.1"/>
    </source>
</evidence>
<sequence>MSARATAAEARTEANQKASKPGQGVSDLESWSRWRFEEPDQKSRREEAKEEDDPPINVTRARWKQPREDAADSCDSANEKRRQPCRSPDQRAACERAQGRKMRPVDLHVISFNKSNSLQPRSRPFQLF</sequence>
<name>A0A9W6LTY3_9HYPH</name>
<proteinExistence type="predicted"/>
<comment type="caution">
    <text evidence="2">The sequence shown here is derived from an EMBL/GenBank/DDBJ whole genome shotgun (WGS) entry which is preliminary data.</text>
</comment>
<reference evidence="2" key="1">
    <citation type="journal article" date="2023" name="Int. J. Syst. Evol. Microbiol.">
        <title>Methylocystis iwaonis sp. nov., a type II methane-oxidizing bacterium from surface soil of a rice paddy field in Japan, and emended description of the genus Methylocystis (ex Whittenbury et al. 1970) Bowman et al. 1993.</title>
        <authorList>
            <person name="Kaise H."/>
            <person name="Sawadogo J.B."/>
            <person name="Alam M.S."/>
            <person name="Ueno C."/>
            <person name="Dianou D."/>
            <person name="Shinjo R."/>
            <person name="Asakawa S."/>
        </authorList>
    </citation>
    <scope>NUCLEOTIDE SEQUENCE</scope>
    <source>
        <strain evidence="2">LMG27198</strain>
    </source>
</reference>
<dbReference type="AlphaFoldDB" id="A0A9W6LTY3"/>
<protein>
    <submittedName>
        <fullName evidence="2">Uncharacterized protein</fullName>
    </submittedName>
</protein>